<evidence type="ECO:0000313" key="1">
    <source>
        <dbReference type="EMBL" id="EST45176.1"/>
    </source>
</evidence>
<dbReference type="EMBL" id="KI546100">
    <property type="protein sequence ID" value="EST45176.1"/>
    <property type="molecule type" value="Genomic_DNA"/>
</dbReference>
<organism evidence="1">
    <name type="scientific">Spironucleus salmonicida</name>
    <dbReference type="NCBI Taxonomy" id="348837"/>
    <lineage>
        <taxon>Eukaryota</taxon>
        <taxon>Metamonada</taxon>
        <taxon>Diplomonadida</taxon>
        <taxon>Hexamitidae</taxon>
        <taxon>Hexamitinae</taxon>
        <taxon>Spironucleus</taxon>
    </lineage>
</organism>
<sequence length="68" mass="8047">MTLSKISKNNKHQQYQDYIYFLIENGMPSKSSEGFSRDQAKKLFNRVCQINEIKKINNRSTMFLSIQI</sequence>
<protein>
    <submittedName>
        <fullName evidence="1">Uncharacterized protein</fullName>
    </submittedName>
</protein>
<name>V6LN94_9EUKA</name>
<dbReference type="AlphaFoldDB" id="V6LN94"/>
<reference evidence="1" key="1">
    <citation type="journal article" date="2014" name="PLoS Genet.">
        <title>The Genome of Spironucleus salmonicida Highlights a Fish Pathogen Adapted to Fluctuating Environments.</title>
        <authorList>
            <person name="Xu F."/>
            <person name="Jerlstrom-Hultqvist J."/>
            <person name="Einarsson E."/>
            <person name="Astvaldsson A."/>
            <person name="Svard S.G."/>
            <person name="Andersson J.O."/>
        </authorList>
    </citation>
    <scope>NUCLEOTIDE SEQUENCE</scope>
</reference>
<proteinExistence type="predicted"/>
<gene>
    <name evidence="1" type="ORF">SS50377_14749</name>
</gene>
<accession>V6LN94</accession>